<dbReference type="GO" id="GO:0061630">
    <property type="term" value="F:ubiquitin protein ligase activity"/>
    <property type="evidence" value="ECO:0000318"/>
    <property type="project" value="GO_Central"/>
</dbReference>
<dbReference type="GO" id="GO:0008270">
    <property type="term" value="F:zinc ion binding"/>
    <property type="evidence" value="ECO:0007669"/>
    <property type="project" value="UniProtKB-KW"/>
</dbReference>
<evidence type="ECO:0000313" key="13">
    <source>
        <dbReference type="Proteomes" id="UP000001593"/>
    </source>
</evidence>
<evidence type="ECO:0000256" key="2">
    <source>
        <dbReference type="ARBA" id="ARBA00022679"/>
    </source>
</evidence>
<protein>
    <recommendedName>
        <fullName evidence="11">RING-CH-type domain-containing protein</fullName>
    </recommendedName>
</protein>
<comment type="subcellular location">
    <subcellularLocation>
        <location evidence="1">Membrane</location>
        <topology evidence="1">Multi-pass membrane protein</topology>
    </subcellularLocation>
</comment>
<dbReference type="GO" id="GO:0005764">
    <property type="term" value="C:lysosome"/>
    <property type="evidence" value="ECO:0000318"/>
    <property type="project" value="GO_Central"/>
</dbReference>
<dbReference type="Gene3D" id="3.30.40.10">
    <property type="entry name" value="Zinc/RING finger domain, C3HC4 (zinc finger)"/>
    <property type="match status" value="1"/>
</dbReference>
<dbReference type="InterPro" id="IPR013083">
    <property type="entry name" value="Znf_RING/FYVE/PHD"/>
</dbReference>
<keyword evidence="13" id="KW-1185">Reference proteome</keyword>
<dbReference type="UniPathway" id="UPA00143"/>
<dbReference type="GO" id="GO:0002495">
    <property type="term" value="P:antigen processing and presentation of peptide antigen via MHC class II"/>
    <property type="evidence" value="ECO:0000318"/>
    <property type="project" value="GO_Central"/>
</dbReference>
<dbReference type="STRING" id="45351.A7RY85"/>
<keyword evidence="5" id="KW-0863">Zinc-finger</keyword>
<evidence type="ECO:0000256" key="1">
    <source>
        <dbReference type="ARBA" id="ARBA00004141"/>
    </source>
</evidence>
<dbReference type="InParanoid" id="A7RY85"/>
<keyword evidence="4" id="KW-0479">Metal-binding</keyword>
<dbReference type="SUPFAM" id="SSF57850">
    <property type="entry name" value="RING/U-box"/>
    <property type="match status" value="1"/>
</dbReference>
<dbReference type="EMBL" id="DS469552">
    <property type="protein sequence ID" value="EDO43593.1"/>
    <property type="molecule type" value="Genomic_DNA"/>
</dbReference>
<feature type="transmembrane region" description="Helical" evidence="10">
    <location>
        <begin position="221"/>
        <end position="243"/>
    </location>
</feature>
<dbReference type="GO" id="GO:0005737">
    <property type="term" value="C:cytoplasm"/>
    <property type="evidence" value="ECO:0000318"/>
    <property type="project" value="GO_Central"/>
</dbReference>
<keyword evidence="7" id="KW-0862">Zinc</keyword>
<keyword evidence="2" id="KW-0808">Transferase</keyword>
<dbReference type="Pfam" id="PF12906">
    <property type="entry name" value="RINGv"/>
    <property type="match status" value="1"/>
</dbReference>
<sequence length="328" mass="36826">MRYLVEIPPYELIAEQQTANLCSGDHGILILKTSPSGISSQILQDASETILWAFPRDTRSIGDEVPATILELNLCDNRSVRKEAPETTLELNFCENQSLGKEALETTPELNPKDNRGLGNEVPETTLELSLCNTRSTGKASPSLSCEVICRICHGGPTTEMLIAPCRCCGSAKYVHQSCLLMWFDRKQDKTCELCLYKVEMKPKGLKPPTKWKLPNRSCDFVAVLFSLFCLVLISFIGLVMWVASNRCLSPVCVVLYFVCTIAFLYIAYCCGCVRQIRGYWQSWLDTNREMFILSRKESKVVPAILDFSIGLMNNLDMQRRGRAVHAS</sequence>
<dbReference type="GO" id="GO:0031902">
    <property type="term" value="C:late endosome membrane"/>
    <property type="evidence" value="ECO:0000318"/>
    <property type="project" value="GO_Central"/>
</dbReference>
<organism evidence="12 13">
    <name type="scientific">Nematostella vectensis</name>
    <name type="common">Starlet sea anemone</name>
    <dbReference type="NCBI Taxonomy" id="45351"/>
    <lineage>
        <taxon>Eukaryota</taxon>
        <taxon>Metazoa</taxon>
        <taxon>Cnidaria</taxon>
        <taxon>Anthozoa</taxon>
        <taxon>Hexacorallia</taxon>
        <taxon>Actiniaria</taxon>
        <taxon>Edwardsiidae</taxon>
        <taxon>Nematostella</taxon>
    </lineage>
</organism>
<dbReference type="PhylomeDB" id="A7RY85"/>
<proteinExistence type="predicted"/>
<evidence type="ECO:0000256" key="4">
    <source>
        <dbReference type="ARBA" id="ARBA00022723"/>
    </source>
</evidence>
<evidence type="ECO:0000313" key="12">
    <source>
        <dbReference type="EMBL" id="EDO43593.1"/>
    </source>
</evidence>
<name>A7RY85_NEMVE</name>
<keyword evidence="8 10" id="KW-1133">Transmembrane helix</keyword>
<evidence type="ECO:0000256" key="8">
    <source>
        <dbReference type="ARBA" id="ARBA00022989"/>
    </source>
</evidence>
<evidence type="ECO:0000256" key="10">
    <source>
        <dbReference type="SAM" id="Phobius"/>
    </source>
</evidence>
<dbReference type="PANTHER" id="PTHR46065:SF3">
    <property type="entry name" value="FI20425P1"/>
    <property type="match status" value="1"/>
</dbReference>
<dbReference type="AlphaFoldDB" id="A7RY85"/>
<dbReference type="InterPro" id="IPR011016">
    <property type="entry name" value="Znf_RING-CH"/>
</dbReference>
<evidence type="ECO:0000256" key="9">
    <source>
        <dbReference type="ARBA" id="ARBA00023136"/>
    </source>
</evidence>
<dbReference type="eggNOG" id="KOG1609">
    <property type="taxonomic scope" value="Eukaryota"/>
</dbReference>
<dbReference type="SMART" id="SM00744">
    <property type="entry name" value="RINGv"/>
    <property type="match status" value="1"/>
</dbReference>
<evidence type="ECO:0000256" key="3">
    <source>
        <dbReference type="ARBA" id="ARBA00022692"/>
    </source>
</evidence>
<accession>A7RY85</accession>
<gene>
    <name evidence="12" type="ORF">NEMVEDRAFT_v1g203909</name>
</gene>
<feature type="domain" description="RING-CH-type" evidence="11">
    <location>
        <begin position="142"/>
        <end position="202"/>
    </location>
</feature>
<dbReference type="PROSITE" id="PS51292">
    <property type="entry name" value="ZF_RING_CH"/>
    <property type="match status" value="1"/>
</dbReference>
<feature type="transmembrane region" description="Helical" evidence="10">
    <location>
        <begin position="249"/>
        <end position="269"/>
    </location>
</feature>
<dbReference type="HOGENOM" id="CLU_848115_0_0_1"/>
<reference evidence="12 13" key="1">
    <citation type="journal article" date="2007" name="Science">
        <title>Sea anemone genome reveals ancestral eumetazoan gene repertoire and genomic organization.</title>
        <authorList>
            <person name="Putnam N.H."/>
            <person name="Srivastava M."/>
            <person name="Hellsten U."/>
            <person name="Dirks B."/>
            <person name="Chapman J."/>
            <person name="Salamov A."/>
            <person name="Terry A."/>
            <person name="Shapiro H."/>
            <person name="Lindquist E."/>
            <person name="Kapitonov V.V."/>
            <person name="Jurka J."/>
            <person name="Genikhovich G."/>
            <person name="Grigoriev I.V."/>
            <person name="Lucas S.M."/>
            <person name="Steele R.E."/>
            <person name="Finnerty J.R."/>
            <person name="Technau U."/>
            <person name="Martindale M.Q."/>
            <person name="Rokhsar D.S."/>
        </authorList>
    </citation>
    <scope>NUCLEOTIDE SEQUENCE [LARGE SCALE GENOMIC DNA]</scope>
    <source>
        <strain evidence="13">CH2 X CH6</strain>
    </source>
</reference>
<keyword evidence="3 10" id="KW-0812">Transmembrane</keyword>
<dbReference type="GO" id="GO:0000209">
    <property type="term" value="P:protein polyubiquitination"/>
    <property type="evidence" value="ECO:0000318"/>
    <property type="project" value="GO_Central"/>
</dbReference>
<dbReference type="PANTHER" id="PTHR46065">
    <property type="entry name" value="E3 UBIQUITIN-PROTEIN LIGASE MARCH 2/3 FAMILY MEMBER"/>
    <property type="match status" value="1"/>
</dbReference>
<keyword evidence="9 10" id="KW-0472">Membrane</keyword>
<evidence type="ECO:0000256" key="7">
    <source>
        <dbReference type="ARBA" id="ARBA00022833"/>
    </source>
</evidence>
<dbReference type="Proteomes" id="UP000001593">
    <property type="component" value="Unassembled WGS sequence"/>
</dbReference>
<dbReference type="OMA" id="CEVICRI"/>
<dbReference type="GO" id="GO:0006955">
    <property type="term" value="P:immune response"/>
    <property type="evidence" value="ECO:0000318"/>
    <property type="project" value="GO_Central"/>
</dbReference>
<evidence type="ECO:0000256" key="5">
    <source>
        <dbReference type="ARBA" id="ARBA00022771"/>
    </source>
</evidence>
<evidence type="ECO:0000259" key="11">
    <source>
        <dbReference type="PROSITE" id="PS51292"/>
    </source>
</evidence>
<keyword evidence="6" id="KW-0833">Ubl conjugation pathway</keyword>
<dbReference type="GO" id="GO:0042287">
    <property type="term" value="F:MHC protein binding"/>
    <property type="evidence" value="ECO:0000318"/>
    <property type="project" value="GO_Central"/>
</dbReference>
<evidence type="ECO:0000256" key="6">
    <source>
        <dbReference type="ARBA" id="ARBA00022786"/>
    </source>
</evidence>
<dbReference type="GO" id="GO:0031901">
    <property type="term" value="C:early endosome membrane"/>
    <property type="evidence" value="ECO:0000318"/>
    <property type="project" value="GO_Central"/>
</dbReference>